<dbReference type="EMBL" id="BQKI01000015">
    <property type="protein sequence ID" value="GJN09074.1"/>
    <property type="molecule type" value="Genomic_DNA"/>
</dbReference>
<accession>A0AAV5DDL1</accession>
<reference evidence="1" key="1">
    <citation type="journal article" date="2018" name="DNA Res.">
        <title>Multiple hybrid de novo genome assembly of finger millet, an orphan allotetraploid crop.</title>
        <authorList>
            <person name="Hatakeyama M."/>
            <person name="Aluri S."/>
            <person name="Balachadran M.T."/>
            <person name="Sivarajan S.R."/>
            <person name="Patrignani A."/>
            <person name="Gruter S."/>
            <person name="Poveda L."/>
            <person name="Shimizu-Inatsugi R."/>
            <person name="Baeten J."/>
            <person name="Francoijs K.J."/>
            <person name="Nataraja K.N."/>
            <person name="Reddy Y.A.N."/>
            <person name="Phadnis S."/>
            <person name="Ravikumar R.L."/>
            <person name="Schlapbach R."/>
            <person name="Sreeman S.M."/>
            <person name="Shimizu K.K."/>
        </authorList>
    </citation>
    <scope>NUCLEOTIDE SEQUENCE</scope>
</reference>
<evidence type="ECO:0000313" key="2">
    <source>
        <dbReference type="Proteomes" id="UP001054889"/>
    </source>
</evidence>
<dbReference type="AlphaFoldDB" id="A0AAV5DDL1"/>
<sequence length="559" mass="61369">MRRLPKCLLASLSRPLLHHRVPLPLPPLLHPLPPRFRPRFLPFSTETLTPDISPDAAPTAKPGPLVYLEEAEVHELAGNHQLVLDLALKALVPLQESHGGWSLHVARALRLAGAAAARTGRVSDGLESLGAAAEIVDYLRGARRGDRKVATVGAAVYEHLARAKTAAGRSWDAVGDLRRALELKVGFLDAGSAELGDAYRDAAEAYAGVLDFDKALTLCLKALEIAEGRSGEDSAEVAKVRRILAVIYIGLGRNEEALEQIELARTVYERLGLDVELSQVEIDGANVHTLLGRSEEAVNYLKKVMQRSDKESEERALAYVTMAKILSFQDRFGDSKQCIEIARGIIDSKDSMRAGRVAEIYAEISMLYELMTEFETSLTLMKKTLVLLQGASEMQHIAGSISARMGWLLLLTKRVDEAVPYLESAVDKLKNCFGPKHFGLGFAYKHLGQAYLEMDQHQSAVKFLELAKDIIIATFGPTHEDSIDINQSLANAYGLMGSYNVAMKFQEQVIDAYKSCDTSSSEELREAHRLLEQLRKKAQGSPAAVFPANTLPLLPENNN</sequence>
<dbReference type="PANTHER" id="PTHR47459:SF3">
    <property type="entry name" value="OS03G0149400 PROTEIN"/>
    <property type="match status" value="1"/>
</dbReference>
<evidence type="ECO:0000313" key="1">
    <source>
        <dbReference type="EMBL" id="GJN09074.1"/>
    </source>
</evidence>
<dbReference type="PANTHER" id="PTHR47459">
    <property type="entry name" value="KINESIN LIGHT CHAIN-RELATED"/>
    <property type="match status" value="1"/>
</dbReference>
<dbReference type="SMART" id="SM00028">
    <property type="entry name" value="TPR"/>
    <property type="match status" value="8"/>
</dbReference>
<reference evidence="1" key="2">
    <citation type="submission" date="2021-12" db="EMBL/GenBank/DDBJ databases">
        <title>Resequencing data analysis of finger millet.</title>
        <authorList>
            <person name="Hatakeyama M."/>
            <person name="Aluri S."/>
            <person name="Balachadran M.T."/>
            <person name="Sivarajan S.R."/>
            <person name="Poveda L."/>
            <person name="Shimizu-Inatsugi R."/>
            <person name="Schlapbach R."/>
            <person name="Sreeman S.M."/>
            <person name="Shimizu K.K."/>
        </authorList>
    </citation>
    <scope>NUCLEOTIDE SEQUENCE</scope>
</reference>
<dbReference type="Proteomes" id="UP001054889">
    <property type="component" value="Unassembled WGS sequence"/>
</dbReference>
<dbReference type="Pfam" id="PF13424">
    <property type="entry name" value="TPR_12"/>
    <property type="match status" value="2"/>
</dbReference>
<dbReference type="InterPro" id="IPR011990">
    <property type="entry name" value="TPR-like_helical_dom_sf"/>
</dbReference>
<gene>
    <name evidence="1" type="primary">ga27045</name>
    <name evidence="1" type="ORF">PR202_ga27045</name>
</gene>
<comment type="caution">
    <text evidence="1">The sequence shown here is derived from an EMBL/GenBank/DDBJ whole genome shotgun (WGS) entry which is preliminary data.</text>
</comment>
<dbReference type="InterPro" id="IPR019734">
    <property type="entry name" value="TPR_rpt"/>
</dbReference>
<dbReference type="Gene3D" id="1.25.40.10">
    <property type="entry name" value="Tetratricopeptide repeat domain"/>
    <property type="match status" value="2"/>
</dbReference>
<dbReference type="SUPFAM" id="SSF48452">
    <property type="entry name" value="TPR-like"/>
    <property type="match status" value="2"/>
</dbReference>
<name>A0AAV5DDL1_ELECO</name>
<proteinExistence type="predicted"/>
<organism evidence="1 2">
    <name type="scientific">Eleusine coracana subsp. coracana</name>
    <dbReference type="NCBI Taxonomy" id="191504"/>
    <lineage>
        <taxon>Eukaryota</taxon>
        <taxon>Viridiplantae</taxon>
        <taxon>Streptophyta</taxon>
        <taxon>Embryophyta</taxon>
        <taxon>Tracheophyta</taxon>
        <taxon>Spermatophyta</taxon>
        <taxon>Magnoliopsida</taxon>
        <taxon>Liliopsida</taxon>
        <taxon>Poales</taxon>
        <taxon>Poaceae</taxon>
        <taxon>PACMAD clade</taxon>
        <taxon>Chloridoideae</taxon>
        <taxon>Cynodonteae</taxon>
        <taxon>Eleusininae</taxon>
        <taxon>Eleusine</taxon>
    </lineage>
</organism>
<keyword evidence="2" id="KW-1185">Reference proteome</keyword>
<protein>
    <submittedName>
        <fullName evidence="1">Uncharacterized protein</fullName>
    </submittedName>
</protein>